<evidence type="ECO:0000256" key="1">
    <source>
        <dbReference type="ARBA" id="ARBA00006432"/>
    </source>
</evidence>
<comment type="similarity">
    <text evidence="1">Belongs to the ATP-dependent AMP-binding enzyme family.</text>
</comment>
<dbReference type="PROSITE" id="PS00455">
    <property type="entry name" value="AMP_BINDING"/>
    <property type="match status" value="1"/>
</dbReference>
<reference evidence="4" key="1">
    <citation type="submission" date="2020-10" db="EMBL/GenBank/DDBJ databases">
        <authorList>
            <person name="Gilroy R."/>
        </authorList>
    </citation>
    <scope>NUCLEOTIDE SEQUENCE</scope>
    <source>
        <strain evidence="4">CHK191-8634</strain>
    </source>
</reference>
<name>A0A9D1LMI3_9CLOT</name>
<dbReference type="PANTHER" id="PTHR42921">
    <property type="entry name" value="ACETOACETYL-COA SYNTHETASE"/>
    <property type="match status" value="1"/>
</dbReference>
<dbReference type="InterPro" id="IPR020845">
    <property type="entry name" value="AMP-binding_CS"/>
</dbReference>
<dbReference type="SUPFAM" id="SSF56801">
    <property type="entry name" value="Acetyl-CoA synthetase-like"/>
    <property type="match status" value="1"/>
</dbReference>
<accession>A0A9D1LMI3</accession>
<dbReference type="GO" id="GO:0030729">
    <property type="term" value="F:acetoacetate-CoA ligase activity"/>
    <property type="evidence" value="ECO:0007669"/>
    <property type="project" value="TreeGrafter"/>
</dbReference>
<evidence type="ECO:0000259" key="2">
    <source>
        <dbReference type="Pfam" id="PF00501"/>
    </source>
</evidence>
<organism evidence="4 5">
    <name type="scientific">Candidatus Ventrousia excrementavium</name>
    <dbReference type="NCBI Taxonomy" id="2840961"/>
    <lineage>
        <taxon>Bacteria</taxon>
        <taxon>Bacillati</taxon>
        <taxon>Bacillota</taxon>
        <taxon>Clostridia</taxon>
        <taxon>Eubacteriales</taxon>
        <taxon>Clostridiaceae</taxon>
        <taxon>Clostridiaceae incertae sedis</taxon>
        <taxon>Candidatus Ventrousia</taxon>
    </lineage>
</organism>
<dbReference type="AlphaFoldDB" id="A0A9D1LMI3"/>
<dbReference type="InterPro" id="IPR000873">
    <property type="entry name" value="AMP-dep_synth/lig_dom"/>
</dbReference>
<reference evidence="4" key="2">
    <citation type="journal article" date="2021" name="PeerJ">
        <title>Extensive microbial diversity within the chicken gut microbiome revealed by metagenomics and culture.</title>
        <authorList>
            <person name="Gilroy R."/>
            <person name="Ravi A."/>
            <person name="Getino M."/>
            <person name="Pursley I."/>
            <person name="Horton D.L."/>
            <person name="Alikhan N.F."/>
            <person name="Baker D."/>
            <person name="Gharbi K."/>
            <person name="Hall N."/>
            <person name="Watson M."/>
            <person name="Adriaenssens E.M."/>
            <person name="Foster-Nyarko E."/>
            <person name="Jarju S."/>
            <person name="Secka A."/>
            <person name="Antonio M."/>
            <person name="Oren A."/>
            <person name="Chaudhuri R.R."/>
            <person name="La Ragione R."/>
            <person name="Hildebrand F."/>
            <person name="Pallen M.J."/>
        </authorList>
    </citation>
    <scope>NUCLEOTIDE SEQUENCE</scope>
    <source>
        <strain evidence="4">CHK191-8634</strain>
    </source>
</reference>
<feature type="non-terminal residue" evidence="4">
    <location>
        <position position="371"/>
    </location>
</feature>
<dbReference type="Pfam" id="PF16177">
    <property type="entry name" value="ACAS_N"/>
    <property type="match status" value="1"/>
</dbReference>
<proteinExistence type="inferred from homology"/>
<protein>
    <submittedName>
        <fullName evidence="4">AMP-binding protein</fullName>
    </submittedName>
</protein>
<comment type="caution">
    <text evidence="4">The sequence shown here is derived from an EMBL/GenBank/DDBJ whole genome shotgun (WGS) entry which is preliminary data.</text>
</comment>
<dbReference type="InterPro" id="IPR032387">
    <property type="entry name" value="ACAS_N"/>
</dbReference>
<feature type="domain" description="Acetyl-coenzyme A synthetase N-terminal" evidence="3">
    <location>
        <begin position="36"/>
        <end position="92"/>
    </location>
</feature>
<dbReference type="InterPro" id="IPR042099">
    <property type="entry name" value="ANL_N_sf"/>
</dbReference>
<sequence>MKQPLWTPSPERVERSNLTRFMRFAGERRGREFASYDELYRWSVDDIPAFWGTLWDFFDIRCSRRFDRVVDDLTHFPGAHWFEGAMLNYAENMLRFSDKKGSVLIFRGENQARRQYDYAELRSQVIRLAQALRREGVRPGDTVAGYLPNLPETVIAMLAASAVGAVWCSCATDIGPLAAIDRLGQVSPRVLVTADGYYYKGKRFDVLPNAAEIARGIPSLERVVVAHYAGDNAVGDIPNAVLWDDYLGTDEPADFAFEQLPAEHPLVVMFSSGTTGKPKCMVQSAAGLLLNQLKELVLQGDIDEHSTLLYITSCSWMMWNWQAAALGAGATVVLYDGNPAWPDTGAIWRVLDEEKVTAFGLSASYVHSLLA</sequence>
<evidence type="ECO:0000259" key="3">
    <source>
        <dbReference type="Pfam" id="PF16177"/>
    </source>
</evidence>
<evidence type="ECO:0000313" key="4">
    <source>
        <dbReference type="EMBL" id="HIU44596.1"/>
    </source>
</evidence>
<gene>
    <name evidence="4" type="ORF">IAB67_09890</name>
</gene>
<evidence type="ECO:0000313" key="5">
    <source>
        <dbReference type="Proteomes" id="UP000824073"/>
    </source>
</evidence>
<dbReference type="Pfam" id="PF00501">
    <property type="entry name" value="AMP-binding"/>
    <property type="match status" value="1"/>
</dbReference>
<feature type="domain" description="AMP-dependent synthetase/ligase" evidence="2">
    <location>
        <begin position="111"/>
        <end position="370"/>
    </location>
</feature>
<dbReference type="Gene3D" id="3.40.50.12780">
    <property type="entry name" value="N-terminal domain of ligase-like"/>
    <property type="match status" value="1"/>
</dbReference>
<dbReference type="Proteomes" id="UP000824073">
    <property type="component" value="Unassembled WGS sequence"/>
</dbReference>
<dbReference type="EMBL" id="DVMR01000075">
    <property type="protein sequence ID" value="HIU44596.1"/>
    <property type="molecule type" value="Genomic_DNA"/>
</dbReference>
<dbReference type="PANTHER" id="PTHR42921:SF1">
    <property type="entry name" value="ACETOACETYL-COA SYNTHETASE"/>
    <property type="match status" value="1"/>
</dbReference>